<protein>
    <submittedName>
        <fullName evidence="2">Uncharacterized protein</fullName>
    </submittedName>
</protein>
<dbReference type="AlphaFoldDB" id="A0AAJ1R489"/>
<evidence type="ECO:0000313" key="3">
    <source>
        <dbReference type="Proteomes" id="UP001225933"/>
    </source>
</evidence>
<accession>A0AAJ1R489</accession>
<comment type="caution">
    <text evidence="2">The sequence shown here is derived from an EMBL/GenBank/DDBJ whole genome shotgun (WGS) entry which is preliminary data.</text>
</comment>
<evidence type="ECO:0000256" key="1">
    <source>
        <dbReference type="SAM" id="Phobius"/>
    </source>
</evidence>
<feature type="transmembrane region" description="Helical" evidence="1">
    <location>
        <begin position="20"/>
        <end position="41"/>
    </location>
</feature>
<proteinExistence type="predicted"/>
<reference evidence="2" key="1">
    <citation type="submission" date="2023-06" db="EMBL/GenBank/DDBJ databases">
        <title>Two Chryseobacterium gambrini strains from China.</title>
        <authorList>
            <person name="Zeng J."/>
            <person name="Wu Y."/>
        </authorList>
    </citation>
    <scope>NUCLEOTIDE SEQUENCE</scope>
    <source>
        <strain evidence="2">SQ219</strain>
    </source>
</reference>
<evidence type="ECO:0000313" key="2">
    <source>
        <dbReference type="EMBL" id="MDN4013706.1"/>
    </source>
</evidence>
<sequence>MSRNVDTEAKSIENALGRAIPVLIGFLASLLGIGGLADKILGVIRKIRQRIENAIVKFWNFIKGKAGNLLGKLGIRKLGLSKKENINKMPDGKEKLFAKLRNDEQKINVDGGHKLKFENEGELAVYSTRIGLSELLRQKQEEIHSNKTSRDYSKKQAALNKLSTDKKNFGQALSKYKGKQAVKYTANVKEEYNTMKRILTSMAASLEVIGVNIETISLVPTQVNMI</sequence>
<keyword evidence="1" id="KW-0812">Transmembrane</keyword>
<keyword evidence="1" id="KW-1133">Transmembrane helix</keyword>
<gene>
    <name evidence="2" type="ORF">QX233_14605</name>
</gene>
<dbReference type="EMBL" id="JAUHGV010000018">
    <property type="protein sequence ID" value="MDN4013706.1"/>
    <property type="molecule type" value="Genomic_DNA"/>
</dbReference>
<dbReference type="RefSeq" id="WP_214590320.1">
    <property type="nucleotide sequence ID" value="NZ_JAUHGW010000001.1"/>
</dbReference>
<dbReference type="Proteomes" id="UP001225933">
    <property type="component" value="Unassembled WGS sequence"/>
</dbReference>
<name>A0AAJ1R489_9FLAO</name>
<organism evidence="2 3">
    <name type="scientific">Chryseobacterium gambrini</name>
    <dbReference type="NCBI Taxonomy" id="373672"/>
    <lineage>
        <taxon>Bacteria</taxon>
        <taxon>Pseudomonadati</taxon>
        <taxon>Bacteroidota</taxon>
        <taxon>Flavobacteriia</taxon>
        <taxon>Flavobacteriales</taxon>
        <taxon>Weeksellaceae</taxon>
        <taxon>Chryseobacterium group</taxon>
        <taxon>Chryseobacterium</taxon>
    </lineage>
</organism>
<keyword evidence="1" id="KW-0472">Membrane</keyword>